<name>A0A0M2K446_9MYCO</name>
<sequence>MMRVEIPEYILGGILYGISHFIHERDRAGIGVRPEVRSGHQWLITMSAVGPQSDCEERELEPDDLIGTAQAAALLGCTERHVRRIQADLDGVRPAGRSLVFSRRQVLQYAAAREEHRK</sequence>
<evidence type="ECO:0000313" key="1">
    <source>
        <dbReference type="EMBL" id="KKF01934.1"/>
    </source>
</evidence>
<dbReference type="PATRIC" id="fig|1807.13.peg.3238"/>
<keyword evidence="2" id="KW-1185">Reference proteome</keyword>
<protein>
    <recommendedName>
        <fullName evidence="3">Helix-turn-helix domain-containing protein</fullName>
    </recommendedName>
</protein>
<accession>A0A0M2K446</accession>
<comment type="caution">
    <text evidence="1">The sequence shown here is derived from an EMBL/GenBank/DDBJ whole genome shotgun (WGS) entry which is preliminary data.</text>
</comment>
<proteinExistence type="predicted"/>
<organism evidence="1 2">
    <name type="scientific">Mycolicibacterium obuense</name>
    <dbReference type="NCBI Taxonomy" id="1807"/>
    <lineage>
        <taxon>Bacteria</taxon>
        <taxon>Bacillati</taxon>
        <taxon>Actinomycetota</taxon>
        <taxon>Actinomycetes</taxon>
        <taxon>Mycobacteriales</taxon>
        <taxon>Mycobacteriaceae</taxon>
        <taxon>Mycolicibacterium</taxon>
    </lineage>
</organism>
<gene>
    <name evidence="1" type="ORF">WN67_10995</name>
</gene>
<evidence type="ECO:0000313" key="2">
    <source>
        <dbReference type="Proteomes" id="UP000034150"/>
    </source>
</evidence>
<dbReference type="Proteomes" id="UP000034150">
    <property type="component" value="Unassembled WGS sequence"/>
</dbReference>
<dbReference type="AlphaFoldDB" id="A0A0M2K446"/>
<evidence type="ECO:0008006" key="3">
    <source>
        <dbReference type="Google" id="ProtNLM"/>
    </source>
</evidence>
<dbReference type="EMBL" id="LAUZ02000035">
    <property type="protein sequence ID" value="KKF01934.1"/>
    <property type="molecule type" value="Genomic_DNA"/>
</dbReference>
<reference evidence="1 2" key="1">
    <citation type="journal article" date="2015" name="Genome Announc.">
        <title>Draft Genome Sequence of Mycobacterium obuense Strain UC1, Isolated from Patient Sputum.</title>
        <authorList>
            <person name="Greninger A.L."/>
            <person name="Cunningham G."/>
            <person name="Hsu E.D."/>
            <person name="Yu J.M."/>
            <person name="Chiu C.Y."/>
            <person name="Miller S."/>
        </authorList>
    </citation>
    <scope>NUCLEOTIDE SEQUENCE [LARGE SCALE GENOMIC DNA]</scope>
    <source>
        <strain evidence="1 2">UC1</strain>
    </source>
</reference>